<organism evidence="3 4">
    <name type="scientific">Rubripirellula lacrimiformis</name>
    <dbReference type="NCBI Taxonomy" id="1930273"/>
    <lineage>
        <taxon>Bacteria</taxon>
        <taxon>Pseudomonadati</taxon>
        <taxon>Planctomycetota</taxon>
        <taxon>Planctomycetia</taxon>
        <taxon>Pirellulales</taxon>
        <taxon>Pirellulaceae</taxon>
        <taxon>Rubripirellula</taxon>
    </lineage>
</organism>
<reference evidence="3 4" key="1">
    <citation type="submission" date="2019-02" db="EMBL/GenBank/DDBJ databases">
        <title>Deep-cultivation of Planctomycetes and their phenomic and genomic characterization uncovers novel biology.</title>
        <authorList>
            <person name="Wiegand S."/>
            <person name="Jogler M."/>
            <person name="Boedeker C."/>
            <person name="Pinto D."/>
            <person name="Vollmers J."/>
            <person name="Rivas-Marin E."/>
            <person name="Kohn T."/>
            <person name="Peeters S.H."/>
            <person name="Heuer A."/>
            <person name="Rast P."/>
            <person name="Oberbeckmann S."/>
            <person name="Bunk B."/>
            <person name="Jeske O."/>
            <person name="Meyerdierks A."/>
            <person name="Storesund J.E."/>
            <person name="Kallscheuer N."/>
            <person name="Luecker S."/>
            <person name="Lage O.M."/>
            <person name="Pohl T."/>
            <person name="Merkel B.J."/>
            <person name="Hornburger P."/>
            <person name="Mueller R.-W."/>
            <person name="Bruemmer F."/>
            <person name="Labrenz M."/>
            <person name="Spormann A.M."/>
            <person name="Op den Camp H."/>
            <person name="Overmann J."/>
            <person name="Amann R."/>
            <person name="Jetten M.S.M."/>
            <person name="Mascher T."/>
            <person name="Medema M.H."/>
            <person name="Devos D.P."/>
            <person name="Kaster A.-K."/>
            <person name="Ovreas L."/>
            <person name="Rohde M."/>
            <person name="Galperin M.Y."/>
            <person name="Jogler C."/>
        </authorList>
    </citation>
    <scope>NUCLEOTIDE SEQUENCE [LARGE SCALE GENOMIC DNA]</scope>
    <source>
        <strain evidence="3 4">K22_7</strain>
    </source>
</reference>
<dbReference type="Proteomes" id="UP000318538">
    <property type="component" value="Chromosome"/>
</dbReference>
<name>A0A517NJF1_9BACT</name>
<evidence type="ECO:0000313" key="4">
    <source>
        <dbReference type="Proteomes" id="UP000318538"/>
    </source>
</evidence>
<keyword evidence="2" id="KW-0472">Membrane</keyword>
<keyword evidence="2" id="KW-1133">Transmembrane helix</keyword>
<feature type="transmembrane region" description="Helical" evidence="2">
    <location>
        <begin position="125"/>
        <end position="143"/>
    </location>
</feature>
<feature type="region of interest" description="Disordered" evidence="1">
    <location>
        <begin position="1"/>
        <end position="56"/>
    </location>
</feature>
<feature type="transmembrane region" description="Helical" evidence="2">
    <location>
        <begin position="104"/>
        <end position="120"/>
    </location>
</feature>
<protein>
    <submittedName>
        <fullName evidence="3">Uncharacterized protein</fullName>
    </submittedName>
</protein>
<evidence type="ECO:0000313" key="3">
    <source>
        <dbReference type="EMBL" id="QDT07261.1"/>
    </source>
</evidence>
<keyword evidence="4" id="KW-1185">Reference proteome</keyword>
<accession>A0A517NJF1</accession>
<keyword evidence="2" id="KW-0812">Transmembrane</keyword>
<dbReference type="AlphaFoldDB" id="A0A517NJF1"/>
<sequence length="147" mass="15208">MLPPDSPPPPDRASLSDSPAQSSPGEMPPQSDVADPDSGTLDGDLDESIRVGSPFAGDPVPLHPVVQPVVDVSPIRYTAMGAVAASVMVVGFATAAFWWFPAGGIVVAALGCVLSIFGIFSSYRLAAMGLLAIHLFLFVANYGQVLQ</sequence>
<dbReference type="EMBL" id="CP036525">
    <property type="protein sequence ID" value="QDT07261.1"/>
    <property type="molecule type" value="Genomic_DNA"/>
</dbReference>
<dbReference type="KEGG" id="rlc:K227x_56880"/>
<evidence type="ECO:0000256" key="2">
    <source>
        <dbReference type="SAM" id="Phobius"/>
    </source>
</evidence>
<gene>
    <name evidence="3" type="ORF">K227x_56880</name>
</gene>
<proteinExistence type="predicted"/>
<feature type="compositionally biased region" description="Pro residues" evidence="1">
    <location>
        <begin position="1"/>
        <end position="11"/>
    </location>
</feature>
<evidence type="ECO:0000256" key="1">
    <source>
        <dbReference type="SAM" id="MobiDB-lite"/>
    </source>
</evidence>